<proteinExistence type="predicted"/>
<dbReference type="InterPro" id="IPR003439">
    <property type="entry name" value="ABC_transporter-like_ATP-bd"/>
</dbReference>
<dbReference type="PANTHER" id="PTHR24222">
    <property type="entry name" value="ABC TRANSPORTER B FAMILY"/>
    <property type="match status" value="1"/>
</dbReference>
<dbReference type="GO" id="GO:0042626">
    <property type="term" value="F:ATPase-coupled transmembrane transporter activity"/>
    <property type="evidence" value="ECO:0007669"/>
    <property type="project" value="TreeGrafter"/>
</dbReference>
<name>A0A2U1KQF6_ARTAN</name>
<dbReference type="Gene3D" id="1.25.40.10">
    <property type="entry name" value="Tetratricopeptide repeat domain"/>
    <property type="match status" value="1"/>
</dbReference>
<dbReference type="InterPro" id="IPR011990">
    <property type="entry name" value="TPR-like_helical_dom_sf"/>
</dbReference>
<dbReference type="PANTHER" id="PTHR24222:SF76">
    <property type="entry name" value="MYCOBACTIN IMPORT ATP-BINDING_PERMEASE PROTEIN IRTB"/>
    <property type="match status" value="1"/>
</dbReference>
<sequence>MIPVDPDYAPGHKVMFSDGYPFLLVSKGSLDSLNELLAELVPINMFSGHEEGAKVPSSTHTLQQYEFIPFSNLYQTFSSAATEHTKTHINEACDWIRDALHGFESALDPRFAKIRAVKEKNTCIGGSPGRIRLMFDPYAQIFYDYIGGMEDIKKAKGCIYHYRIKKITYNDSCVHETIYQQRTLDINERVLGHDHLDTIKSSGDLSVSYYPLRHIELALIYFNTAMFLSHFTCGFSHPTTVATYNNVAMMERRWVMSMWLADTFMKPLCGGMSVIRLGMSRPTPLLLRNWLAGNLVSVLILQTITFNCSWSGCTKPCGGKAGAANIVSMLKEDVDSSKSPVDWLRGLMGLVKGVFDMDHIIEVSKAANAHSFIQVGEGGTQLSGGQKQRIAIARATLINPKILLLDEATSVLDSESELIVQRSLNIVMSN</sequence>
<dbReference type="InterPro" id="IPR027417">
    <property type="entry name" value="P-loop_NTPase"/>
</dbReference>
<dbReference type="EMBL" id="PKPP01015060">
    <property type="protein sequence ID" value="PWA38990.1"/>
    <property type="molecule type" value="Genomic_DNA"/>
</dbReference>
<dbReference type="InterPro" id="IPR039421">
    <property type="entry name" value="Type_1_exporter"/>
</dbReference>
<dbReference type="AlphaFoldDB" id="A0A2U1KQF6"/>
<dbReference type="Proteomes" id="UP000245207">
    <property type="component" value="Unassembled WGS sequence"/>
</dbReference>
<organism evidence="2 3">
    <name type="scientific">Artemisia annua</name>
    <name type="common">Sweet wormwood</name>
    <dbReference type="NCBI Taxonomy" id="35608"/>
    <lineage>
        <taxon>Eukaryota</taxon>
        <taxon>Viridiplantae</taxon>
        <taxon>Streptophyta</taxon>
        <taxon>Embryophyta</taxon>
        <taxon>Tracheophyta</taxon>
        <taxon>Spermatophyta</taxon>
        <taxon>Magnoliopsida</taxon>
        <taxon>eudicotyledons</taxon>
        <taxon>Gunneridae</taxon>
        <taxon>Pentapetalae</taxon>
        <taxon>asterids</taxon>
        <taxon>campanulids</taxon>
        <taxon>Asterales</taxon>
        <taxon>Asteraceae</taxon>
        <taxon>Asteroideae</taxon>
        <taxon>Anthemideae</taxon>
        <taxon>Artemisiinae</taxon>
        <taxon>Artemisia</taxon>
    </lineage>
</organism>
<evidence type="ECO:0000259" key="1">
    <source>
        <dbReference type="Pfam" id="PF00005"/>
    </source>
</evidence>
<dbReference type="STRING" id="35608.A0A2U1KQF6"/>
<evidence type="ECO:0000313" key="2">
    <source>
        <dbReference type="EMBL" id="PWA38990.1"/>
    </source>
</evidence>
<dbReference type="SUPFAM" id="SSF52540">
    <property type="entry name" value="P-loop containing nucleoside triphosphate hydrolases"/>
    <property type="match status" value="1"/>
</dbReference>
<keyword evidence="3" id="KW-1185">Reference proteome</keyword>
<dbReference type="OrthoDB" id="1732049at2759"/>
<protein>
    <submittedName>
        <fullName evidence="2">p-glycoprotein 13</fullName>
    </submittedName>
</protein>
<comment type="caution">
    <text evidence="2">The sequence shown here is derived from an EMBL/GenBank/DDBJ whole genome shotgun (WGS) entry which is preliminary data.</text>
</comment>
<dbReference type="GO" id="GO:0005886">
    <property type="term" value="C:plasma membrane"/>
    <property type="evidence" value="ECO:0007669"/>
    <property type="project" value="TreeGrafter"/>
</dbReference>
<dbReference type="Gene3D" id="3.40.50.300">
    <property type="entry name" value="P-loop containing nucleotide triphosphate hydrolases"/>
    <property type="match status" value="1"/>
</dbReference>
<gene>
    <name evidence="2" type="ORF">CTI12_AA576190</name>
</gene>
<dbReference type="Pfam" id="PF00005">
    <property type="entry name" value="ABC_tran"/>
    <property type="match status" value="1"/>
</dbReference>
<dbReference type="GO" id="GO:0016887">
    <property type="term" value="F:ATP hydrolysis activity"/>
    <property type="evidence" value="ECO:0007669"/>
    <property type="project" value="InterPro"/>
</dbReference>
<dbReference type="GO" id="GO:0005524">
    <property type="term" value="F:ATP binding"/>
    <property type="evidence" value="ECO:0007669"/>
    <property type="project" value="InterPro"/>
</dbReference>
<evidence type="ECO:0000313" key="3">
    <source>
        <dbReference type="Proteomes" id="UP000245207"/>
    </source>
</evidence>
<accession>A0A2U1KQF6</accession>
<feature type="domain" description="ABC transporter" evidence="1">
    <location>
        <begin position="375"/>
        <end position="410"/>
    </location>
</feature>
<reference evidence="2 3" key="1">
    <citation type="journal article" date="2018" name="Mol. Plant">
        <title>The genome of Artemisia annua provides insight into the evolution of Asteraceae family and artemisinin biosynthesis.</title>
        <authorList>
            <person name="Shen Q."/>
            <person name="Zhang L."/>
            <person name="Liao Z."/>
            <person name="Wang S."/>
            <person name="Yan T."/>
            <person name="Shi P."/>
            <person name="Liu M."/>
            <person name="Fu X."/>
            <person name="Pan Q."/>
            <person name="Wang Y."/>
            <person name="Lv Z."/>
            <person name="Lu X."/>
            <person name="Zhang F."/>
            <person name="Jiang W."/>
            <person name="Ma Y."/>
            <person name="Chen M."/>
            <person name="Hao X."/>
            <person name="Li L."/>
            <person name="Tang Y."/>
            <person name="Lv G."/>
            <person name="Zhou Y."/>
            <person name="Sun X."/>
            <person name="Brodelius P.E."/>
            <person name="Rose J.K.C."/>
            <person name="Tang K."/>
        </authorList>
    </citation>
    <scope>NUCLEOTIDE SEQUENCE [LARGE SCALE GENOMIC DNA]</scope>
    <source>
        <strain evidence="3">cv. Huhao1</strain>
        <tissue evidence="2">Leaf</tissue>
    </source>
</reference>